<comment type="caution">
    <text evidence="4">The sequence shown here is derived from an EMBL/GenBank/DDBJ whole genome shotgun (WGS) entry which is preliminary data.</text>
</comment>
<dbReference type="InterPro" id="IPR000600">
    <property type="entry name" value="ROK"/>
</dbReference>
<keyword evidence="5" id="KW-1185">Reference proteome</keyword>
<dbReference type="PANTHER" id="PTHR18964:SF149">
    <property type="entry name" value="BIFUNCTIONAL UDP-N-ACETYLGLUCOSAMINE 2-EPIMERASE_N-ACETYLMANNOSAMINE KINASE"/>
    <property type="match status" value="1"/>
</dbReference>
<evidence type="ECO:0000256" key="1">
    <source>
        <dbReference type="ARBA" id="ARBA00002486"/>
    </source>
</evidence>
<accession>A0ABS7L1R9</accession>
<evidence type="ECO:0000313" key="4">
    <source>
        <dbReference type="EMBL" id="MBY0757000.1"/>
    </source>
</evidence>
<dbReference type="Proteomes" id="UP001299068">
    <property type="component" value="Unassembled WGS sequence"/>
</dbReference>
<dbReference type="Pfam" id="PF00480">
    <property type="entry name" value="ROK"/>
    <property type="match status" value="1"/>
</dbReference>
<dbReference type="InterPro" id="IPR036388">
    <property type="entry name" value="WH-like_DNA-bd_sf"/>
</dbReference>
<reference evidence="4 5" key="1">
    <citation type="journal article" date="2021" name="Cell Host Microbe">
        <title>in vivo commensal control of Clostridioides difficile virulence.</title>
        <authorList>
            <person name="Girinathan B.P."/>
            <person name="Dibenedetto N."/>
            <person name="Worley J.N."/>
            <person name="Peltier J."/>
            <person name="Arrieta-Ortiz M.L."/>
            <person name="Rupa Christinal Immanuel S."/>
            <person name="Lavin R."/>
            <person name="Delaney M.L."/>
            <person name="Cummins C."/>
            <person name="Hoffmann M."/>
            <person name="Luo Y."/>
            <person name="Gonzalez-Escalona N."/>
            <person name="Allard M."/>
            <person name="Onderdonk A.B."/>
            <person name="Gerber G.K."/>
            <person name="Sonenshein A.L."/>
            <person name="Baliga N."/>
            <person name="Dupuy B."/>
            <person name="Bry L."/>
        </authorList>
    </citation>
    <scope>NUCLEOTIDE SEQUENCE [LARGE SCALE GENOMIC DNA]</scope>
    <source>
        <strain evidence="4 5">DSM 599</strain>
    </source>
</reference>
<comment type="function">
    <text evidence="1">Transcriptional repressor of xylose-utilizing enzymes.</text>
</comment>
<dbReference type="SUPFAM" id="SSF46785">
    <property type="entry name" value="Winged helix' DNA-binding domain"/>
    <property type="match status" value="1"/>
</dbReference>
<dbReference type="EMBL" id="JAIKTU010000015">
    <property type="protein sequence ID" value="MBY0757000.1"/>
    <property type="molecule type" value="Genomic_DNA"/>
</dbReference>
<evidence type="ECO:0000256" key="2">
    <source>
        <dbReference type="ARBA" id="ARBA00006479"/>
    </source>
</evidence>
<dbReference type="SUPFAM" id="SSF53067">
    <property type="entry name" value="Actin-like ATPase domain"/>
    <property type="match status" value="1"/>
</dbReference>
<comment type="similarity">
    <text evidence="2">Belongs to the ROK (NagC/XylR) family.</text>
</comment>
<dbReference type="PANTHER" id="PTHR18964">
    <property type="entry name" value="ROK (REPRESSOR, ORF, KINASE) FAMILY"/>
    <property type="match status" value="1"/>
</dbReference>
<dbReference type="InterPro" id="IPR043129">
    <property type="entry name" value="ATPase_NBD"/>
</dbReference>
<dbReference type="Gene3D" id="1.10.10.10">
    <property type="entry name" value="Winged helix-like DNA-binding domain superfamily/Winged helix DNA-binding domain"/>
    <property type="match status" value="1"/>
</dbReference>
<protein>
    <submittedName>
        <fullName evidence="4">ROK family transcriptional regulator</fullName>
    </submittedName>
</protein>
<organism evidence="4 5">
    <name type="scientific">Clostridium sardiniense</name>
    <name type="common">Clostridium absonum</name>
    <dbReference type="NCBI Taxonomy" id="29369"/>
    <lineage>
        <taxon>Bacteria</taxon>
        <taxon>Bacillati</taxon>
        <taxon>Bacillota</taxon>
        <taxon>Clostridia</taxon>
        <taxon>Eubacteriales</taxon>
        <taxon>Clostridiaceae</taxon>
        <taxon>Clostridium</taxon>
    </lineage>
</organism>
<dbReference type="InterPro" id="IPR036390">
    <property type="entry name" value="WH_DNA-bd_sf"/>
</dbReference>
<evidence type="ECO:0000313" key="5">
    <source>
        <dbReference type="Proteomes" id="UP001299068"/>
    </source>
</evidence>
<dbReference type="RefSeq" id="WP_221862177.1">
    <property type="nucleotide sequence ID" value="NZ_JAIKTU010000015.1"/>
</dbReference>
<keyword evidence="3" id="KW-0119">Carbohydrate metabolism</keyword>
<evidence type="ECO:0000256" key="3">
    <source>
        <dbReference type="ARBA" id="ARBA00022629"/>
    </source>
</evidence>
<gene>
    <name evidence="4" type="ORF">K5V21_16265</name>
</gene>
<name>A0ABS7L1R9_CLOSR</name>
<dbReference type="Gene3D" id="3.30.420.40">
    <property type="match status" value="2"/>
</dbReference>
<sequence length="396" mass="44612">MTKLTNKQQQNRSAILEVLYTKRPISRIKISHLTGITPATVSDITTDLMNEGIIYEIGRDTVESSGSGRKPILLDIAKRAAYFIGIELSEKFFTFCLSDNLGNVYNQSIFKAGKDFFHINADFLIDKLKIFIDENTAFTINSIGIALPGHLNINDYKIITNNTIWKDFNLQKFRDSFDIPIYTENNVNCMALSVLLFNIARRRENFIYYHIGRGMFCSYIHNGEIYSKNNFLIGEIGHTIINPEGQKCECGKNGCLQTYSSEAWILKKSKILYNNSSTTFLRQFASTADDIDIDTIINAYEIGDEGVLNIINTAIKYLAISLTNLSMILDTNVNYIHSELFKNNSLKQELIDNVTSHSSILPIDEATSTEILKYSDLDGAIGACSLAVKYNLINSI</sequence>
<proteinExistence type="inferred from homology"/>
<keyword evidence="3" id="KW-0859">Xylose metabolism</keyword>